<dbReference type="SMART" id="SM00855">
    <property type="entry name" value="PGAM"/>
    <property type="match status" value="1"/>
</dbReference>
<dbReference type="EMBL" id="CP045201">
    <property type="protein sequence ID" value="QOL79736.1"/>
    <property type="molecule type" value="Genomic_DNA"/>
</dbReference>
<dbReference type="PANTHER" id="PTHR48100:SF1">
    <property type="entry name" value="HISTIDINE PHOSPHATASE FAMILY PROTEIN-RELATED"/>
    <property type="match status" value="1"/>
</dbReference>
<evidence type="ECO:0000313" key="4">
    <source>
        <dbReference type="EMBL" id="QOL79736.1"/>
    </source>
</evidence>
<keyword evidence="5" id="KW-1185">Reference proteome</keyword>
<dbReference type="GO" id="GO:0005737">
    <property type="term" value="C:cytoplasm"/>
    <property type="evidence" value="ECO:0007669"/>
    <property type="project" value="TreeGrafter"/>
</dbReference>
<dbReference type="SUPFAM" id="SSF53254">
    <property type="entry name" value="Phosphoglycerate mutase-like"/>
    <property type="match status" value="1"/>
</dbReference>
<gene>
    <name evidence="4" type="ORF">F3W81_02225</name>
</gene>
<evidence type="ECO:0000256" key="3">
    <source>
        <dbReference type="SAM" id="MobiDB-lite"/>
    </source>
</evidence>
<evidence type="ECO:0000256" key="1">
    <source>
        <dbReference type="ARBA" id="ARBA00023152"/>
    </source>
</evidence>
<dbReference type="InterPro" id="IPR001345">
    <property type="entry name" value="PG/BPGM_mutase_AS"/>
</dbReference>
<dbReference type="AlphaFoldDB" id="A0A7L9WK36"/>
<dbReference type="Pfam" id="PF00300">
    <property type="entry name" value="His_Phos_1"/>
    <property type="match status" value="1"/>
</dbReference>
<dbReference type="CDD" id="cd07067">
    <property type="entry name" value="HP_PGM_like"/>
    <property type="match status" value="1"/>
</dbReference>
<name>A0A7L9WK36_9RHOB</name>
<organism evidence="4 5">
    <name type="scientific">Pseudooceanicola spongiae</name>
    <dbReference type="NCBI Taxonomy" id="2613965"/>
    <lineage>
        <taxon>Bacteria</taxon>
        <taxon>Pseudomonadati</taxon>
        <taxon>Pseudomonadota</taxon>
        <taxon>Alphaproteobacteria</taxon>
        <taxon>Rhodobacterales</taxon>
        <taxon>Paracoccaceae</taxon>
        <taxon>Pseudooceanicola</taxon>
    </lineage>
</organism>
<keyword evidence="1" id="KW-0324">Glycolysis</keyword>
<proteinExistence type="predicted"/>
<dbReference type="InterPro" id="IPR050275">
    <property type="entry name" value="PGM_Phosphatase"/>
</dbReference>
<dbReference type="InterPro" id="IPR029033">
    <property type="entry name" value="His_PPase_superfam"/>
</dbReference>
<dbReference type="GO" id="GO:0016791">
    <property type="term" value="F:phosphatase activity"/>
    <property type="evidence" value="ECO:0007669"/>
    <property type="project" value="TreeGrafter"/>
</dbReference>
<protein>
    <submittedName>
        <fullName evidence="4">Histidine phosphatase family protein</fullName>
    </submittedName>
</protein>
<reference evidence="4 5" key="1">
    <citation type="submission" date="2019-10" db="EMBL/GenBank/DDBJ databases">
        <title>Pseudopuniceibacterium sp. HQ09 islated from Antarctica.</title>
        <authorList>
            <person name="Liao L."/>
            <person name="Su S."/>
            <person name="Chen B."/>
            <person name="Yu Y."/>
        </authorList>
    </citation>
    <scope>NUCLEOTIDE SEQUENCE [LARGE SCALE GENOMIC DNA]</scope>
    <source>
        <strain evidence="4 5">HQ09</strain>
    </source>
</reference>
<accession>A0A7L9WK36</accession>
<dbReference type="KEGG" id="pshq:F3W81_02225"/>
<dbReference type="Gene3D" id="3.40.50.1240">
    <property type="entry name" value="Phosphoglycerate mutase-like"/>
    <property type="match status" value="1"/>
</dbReference>
<dbReference type="PANTHER" id="PTHR48100">
    <property type="entry name" value="BROAD-SPECIFICITY PHOSPHATASE YOR283W-RELATED"/>
    <property type="match status" value="1"/>
</dbReference>
<dbReference type="Proteomes" id="UP000594118">
    <property type="component" value="Chromosome"/>
</dbReference>
<dbReference type="InterPro" id="IPR013078">
    <property type="entry name" value="His_Pase_superF_clade-1"/>
</dbReference>
<keyword evidence="2" id="KW-0413">Isomerase</keyword>
<feature type="region of interest" description="Disordered" evidence="3">
    <location>
        <begin position="175"/>
        <end position="195"/>
    </location>
</feature>
<evidence type="ECO:0000313" key="5">
    <source>
        <dbReference type="Proteomes" id="UP000594118"/>
    </source>
</evidence>
<dbReference type="PROSITE" id="PS00175">
    <property type="entry name" value="PG_MUTASE"/>
    <property type="match status" value="1"/>
</dbReference>
<sequence length="212" mass="23155">MLSTRGLPAGAALSGPACAERKVPVVSLPAKPFVLIRHGQTDANRDLRIAGRTEAQLTQAGRRSAQALSGWAWPQDMMLFASPQQRAQETARLAFPHSSPFLLEGLRERDWGQLENRPVSELLPRDQTPEGGEPWADMIDRVRMAITEAQRFAAAHVPVCVAHSGVIRAVRHLTGGAADGPSPANTTPYLFSPGPEGWRETLLEQKDTRWIA</sequence>
<evidence type="ECO:0000256" key="2">
    <source>
        <dbReference type="ARBA" id="ARBA00023235"/>
    </source>
</evidence>